<keyword evidence="2" id="KW-1185">Reference proteome</keyword>
<dbReference type="Proteomes" id="UP000060016">
    <property type="component" value="Chromosome"/>
</dbReference>
<gene>
    <name evidence="1" type="ORF">AK829_10140</name>
</gene>
<dbReference type="RefSeq" id="WP_052205719.1">
    <property type="nucleotide sequence ID" value="NZ_CP012342.1"/>
</dbReference>
<protein>
    <submittedName>
        <fullName evidence="1">Uncharacterized protein</fullName>
    </submittedName>
</protein>
<proteinExistence type="predicted"/>
<dbReference type="AlphaFoldDB" id="A0A0K1RE09"/>
<dbReference type="EMBL" id="CP012342">
    <property type="protein sequence ID" value="AKV59431.1"/>
    <property type="molecule type" value="Genomic_DNA"/>
</dbReference>
<organism evidence="1 2">
    <name type="scientific">Corynebacterium riegelii</name>
    <dbReference type="NCBI Taxonomy" id="156976"/>
    <lineage>
        <taxon>Bacteria</taxon>
        <taxon>Bacillati</taxon>
        <taxon>Actinomycetota</taxon>
        <taxon>Actinomycetes</taxon>
        <taxon>Mycobacteriales</taxon>
        <taxon>Corynebacteriaceae</taxon>
        <taxon>Corynebacterium</taxon>
    </lineage>
</organism>
<evidence type="ECO:0000313" key="1">
    <source>
        <dbReference type="EMBL" id="AKV59431.1"/>
    </source>
</evidence>
<dbReference type="STRING" id="156976.AK829_10140"/>
<name>A0A0K1RE09_9CORY</name>
<dbReference type="KEGG" id="crie:AK829_10140"/>
<dbReference type="PATRIC" id="fig|156976.3.peg.2041"/>
<accession>A0A0K1RE09</accession>
<sequence>MTAYLIKYQRQTGMMALEEFDSLREATAERLRLDRLNTDPDLEIVAVASESEDHLRVSHSRYFSGV</sequence>
<evidence type="ECO:0000313" key="2">
    <source>
        <dbReference type="Proteomes" id="UP000060016"/>
    </source>
</evidence>
<reference evidence="1 2" key="1">
    <citation type="submission" date="2015-08" db="EMBL/GenBank/DDBJ databases">
        <authorList>
            <person name="Babu N.S."/>
            <person name="Beckwith C.J."/>
            <person name="Beseler K.G."/>
            <person name="Brison A."/>
            <person name="Carone J.V."/>
            <person name="Caskin T.P."/>
            <person name="Diamond M."/>
            <person name="Durham M.E."/>
            <person name="Foxe J.M."/>
            <person name="Go M."/>
            <person name="Henderson B.A."/>
            <person name="Jones I.B."/>
            <person name="McGettigan J.A."/>
            <person name="Micheletti S.J."/>
            <person name="Nasrallah M.E."/>
            <person name="Ortiz D."/>
            <person name="Piller C.R."/>
            <person name="Privatt S.R."/>
            <person name="Schneider S.L."/>
            <person name="Sharp S."/>
            <person name="Smith T.C."/>
            <person name="Stanton J.D."/>
            <person name="Ullery H.E."/>
            <person name="Wilson R.J."/>
            <person name="Serrano M.G."/>
            <person name="Buck G."/>
            <person name="Lee V."/>
            <person name="Wang Y."/>
            <person name="Carvalho R."/>
            <person name="Voegtly L."/>
            <person name="Shi R."/>
            <person name="Duckworth R."/>
            <person name="Johnson A."/>
            <person name="Loviza R."/>
            <person name="Walstead R."/>
            <person name="Shah Z."/>
            <person name="Kiflezghi M."/>
            <person name="Wade K."/>
            <person name="Ball S.L."/>
            <person name="Bradley K.W."/>
            <person name="Asai D.J."/>
            <person name="Bowman C.A."/>
            <person name="Russell D.A."/>
            <person name="Pope W.H."/>
            <person name="Jacobs-Sera D."/>
            <person name="Hendrix R.W."/>
            <person name="Hatfull G.F."/>
        </authorList>
    </citation>
    <scope>NUCLEOTIDE SEQUENCE [LARGE SCALE GENOMIC DNA]</scope>
    <source>
        <strain evidence="1 2">PUDD_83A45</strain>
    </source>
</reference>